<dbReference type="EMBL" id="BMAW01033680">
    <property type="protein sequence ID" value="GFU31361.1"/>
    <property type="molecule type" value="Genomic_DNA"/>
</dbReference>
<evidence type="ECO:0000313" key="1">
    <source>
        <dbReference type="EMBL" id="GFU31361.1"/>
    </source>
</evidence>
<proteinExistence type="predicted"/>
<comment type="caution">
    <text evidence="1">The sequence shown here is derived from an EMBL/GenBank/DDBJ whole genome shotgun (WGS) entry which is preliminary data.</text>
</comment>
<reference evidence="1" key="1">
    <citation type="submission" date="2020-08" db="EMBL/GenBank/DDBJ databases">
        <title>Multicomponent nature underlies the extraordinary mechanical properties of spider dragline silk.</title>
        <authorList>
            <person name="Kono N."/>
            <person name="Nakamura H."/>
            <person name="Mori M."/>
            <person name="Yoshida Y."/>
            <person name="Ohtoshi R."/>
            <person name="Malay A.D."/>
            <person name="Moran D.A.P."/>
            <person name="Tomita M."/>
            <person name="Numata K."/>
            <person name="Arakawa K."/>
        </authorList>
    </citation>
    <scope>NUCLEOTIDE SEQUENCE</scope>
</reference>
<gene>
    <name evidence="1" type="ORF">NPIL_203061</name>
</gene>
<dbReference type="AlphaFoldDB" id="A0A8X6UKL5"/>
<name>A0A8X6UKL5_NEPPI</name>
<sequence>MASKAMFAPCEEQSRALCSEAFLAVYTACSKASTEFSAVLQEFTFYQYLLSSRVLYVLAQFYQSISMAFCVRDEGGKNAYNLV</sequence>
<protein>
    <submittedName>
        <fullName evidence="1">Uncharacterized protein</fullName>
    </submittedName>
</protein>
<dbReference type="Proteomes" id="UP000887013">
    <property type="component" value="Unassembled WGS sequence"/>
</dbReference>
<organism evidence="1 2">
    <name type="scientific">Nephila pilipes</name>
    <name type="common">Giant wood spider</name>
    <name type="synonym">Nephila maculata</name>
    <dbReference type="NCBI Taxonomy" id="299642"/>
    <lineage>
        <taxon>Eukaryota</taxon>
        <taxon>Metazoa</taxon>
        <taxon>Ecdysozoa</taxon>
        <taxon>Arthropoda</taxon>
        <taxon>Chelicerata</taxon>
        <taxon>Arachnida</taxon>
        <taxon>Araneae</taxon>
        <taxon>Araneomorphae</taxon>
        <taxon>Entelegynae</taxon>
        <taxon>Araneoidea</taxon>
        <taxon>Nephilidae</taxon>
        <taxon>Nephila</taxon>
    </lineage>
</organism>
<accession>A0A8X6UKL5</accession>
<evidence type="ECO:0000313" key="2">
    <source>
        <dbReference type="Proteomes" id="UP000887013"/>
    </source>
</evidence>
<keyword evidence="2" id="KW-1185">Reference proteome</keyword>